<feature type="chain" id="PRO_5042109899" evidence="1">
    <location>
        <begin position="24"/>
        <end position="422"/>
    </location>
</feature>
<dbReference type="Gene3D" id="3.40.390.10">
    <property type="entry name" value="Collagenase (Catalytic Domain)"/>
    <property type="match status" value="1"/>
</dbReference>
<evidence type="ECO:0000259" key="2">
    <source>
        <dbReference type="SMART" id="SM00458"/>
    </source>
</evidence>
<dbReference type="PROSITE" id="PS50231">
    <property type="entry name" value="RICIN_B_LECTIN"/>
    <property type="match status" value="1"/>
</dbReference>
<dbReference type="InterPro" id="IPR035992">
    <property type="entry name" value="Ricin_B-like_lectins"/>
</dbReference>
<dbReference type="Proteomes" id="UP000502421">
    <property type="component" value="Chromosome"/>
</dbReference>
<organism evidence="3 4">
    <name type="scientific">Chitinophaga oryzae</name>
    <dbReference type="NCBI Taxonomy" id="2725414"/>
    <lineage>
        <taxon>Bacteria</taxon>
        <taxon>Pseudomonadati</taxon>
        <taxon>Bacteroidota</taxon>
        <taxon>Chitinophagia</taxon>
        <taxon>Chitinophagales</taxon>
        <taxon>Chitinophagaceae</taxon>
        <taxon>Chitinophaga</taxon>
    </lineage>
</organism>
<protein>
    <submittedName>
        <fullName evidence="3">RICIN domain-containing protein</fullName>
    </submittedName>
</protein>
<dbReference type="Pfam" id="PF12388">
    <property type="entry name" value="Peptidase_M57"/>
    <property type="match status" value="1"/>
</dbReference>
<proteinExistence type="predicted"/>
<feature type="signal peptide" evidence="1">
    <location>
        <begin position="1"/>
        <end position="23"/>
    </location>
</feature>
<dbReference type="AlphaFoldDB" id="A0AAE6ZFB4"/>
<dbReference type="PROSITE" id="PS51257">
    <property type="entry name" value="PROKAR_LIPOPROTEIN"/>
    <property type="match status" value="1"/>
</dbReference>
<dbReference type="Gene3D" id="2.80.10.50">
    <property type="match status" value="3"/>
</dbReference>
<dbReference type="InterPro" id="IPR024653">
    <property type="entry name" value="Peptidase_M10/M27/M57"/>
</dbReference>
<reference evidence="4" key="1">
    <citation type="submission" date="2020-04" db="EMBL/GenBank/DDBJ databases">
        <authorList>
            <person name="Kittiwongwattana C."/>
        </authorList>
    </citation>
    <scope>NUCLEOTIDE SEQUENCE [LARGE SCALE GENOMIC DNA]</scope>
    <source>
        <strain evidence="4">1310</strain>
    </source>
</reference>
<dbReference type="InterPro" id="IPR024079">
    <property type="entry name" value="MetalloPept_cat_dom_sf"/>
</dbReference>
<evidence type="ECO:0000313" key="4">
    <source>
        <dbReference type="Proteomes" id="UP000502421"/>
    </source>
</evidence>
<dbReference type="EMBL" id="CP051205">
    <property type="protein sequence ID" value="QJB31596.1"/>
    <property type="molecule type" value="Genomic_DNA"/>
</dbReference>
<keyword evidence="1" id="KW-0732">Signal</keyword>
<dbReference type="KEGG" id="coy:HF329_09850"/>
<evidence type="ECO:0000313" key="3">
    <source>
        <dbReference type="EMBL" id="QJB31596.1"/>
    </source>
</evidence>
<evidence type="ECO:0000256" key="1">
    <source>
        <dbReference type="SAM" id="SignalP"/>
    </source>
</evidence>
<dbReference type="SUPFAM" id="SSF55486">
    <property type="entry name" value="Metalloproteases ('zincins'), catalytic domain"/>
    <property type="match status" value="1"/>
</dbReference>
<name>A0AAE6ZFB4_9BACT</name>
<dbReference type="Pfam" id="PF14200">
    <property type="entry name" value="RicinB_lectin_2"/>
    <property type="match status" value="2"/>
</dbReference>
<dbReference type="CDD" id="cd00161">
    <property type="entry name" value="beta-trefoil_Ricin-like"/>
    <property type="match status" value="1"/>
</dbReference>
<dbReference type="RefSeq" id="WP_168803855.1">
    <property type="nucleotide sequence ID" value="NZ_CP051205.1"/>
</dbReference>
<accession>A0AAE6ZFB4</accession>
<gene>
    <name evidence="3" type="ORF">HF329_09850</name>
</gene>
<feature type="domain" description="Ricin B lectin" evidence="2">
    <location>
        <begin position="283"/>
        <end position="420"/>
    </location>
</feature>
<dbReference type="SMART" id="SM00458">
    <property type="entry name" value="RICIN"/>
    <property type="match status" value="1"/>
</dbReference>
<dbReference type="SUPFAM" id="SSF50370">
    <property type="entry name" value="Ricin B-like lectins"/>
    <property type="match status" value="1"/>
</dbReference>
<dbReference type="GO" id="GO:0008237">
    <property type="term" value="F:metallopeptidase activity"/>
    <property type="evidence" value="ECO:0007669"/>
    <property type="project" value="InterPro"/>
</dbReference>
<sequence>MKSRYLLCSLMLAFMLLTGLSCKKETQQKDLTHEVSPEALGKIKKLGFSTHGVVREDGGYVVEGDIFLSDTDLDRTREYSPTLRVANSEQYMTNYAIARLPRVITVSVTNLPPVYTTATDIAIARYNSLGLMLTFQRVASGGDIDIIYTSLGAGILGRSAGFPDANGNPPSPIRLNADANALGSNPNQDYLATVIAHEIGHTIGFRHTDYFNRSFSCGWSSNPNEGDAGVGAIPIPGTPAAEDPNSWMLACIGSGVNRPFNANDVTALRFMYGRGPGANPIPDGTYKVTNLSSGKVLDIYSASTADYAGAVQWDWHNGANQQWTFTYLNNGYYRITSVNSGKVLDVNGYSHADGTQAIQYSWHEGYNQQWQLNQNADGTYSIQNRNSGKVLDVWAASSDNGANVVQYTSHGGNNQRWYIQPI</sequence>
<dbReference type="InterPro" id="IPR000772">
    <property type="entry name" value="Ricin_B_lectin"/>
</dbReference>